<dbReference type="Pfam" id="PF25009">
    <property type="entry name" value="DUF7785"/>
    <property type="match status" value="1"/>
</dbReference>
<feature type="region of interest" description="Disordered" evidence="1">
    <location>
        <begin position="209"/>
        <end position="228"/>
    </location>
</feature>
<feature type="region of interest" description="Disordered" evidence="1">
    <location>
        <begin position="608"/>
        <end position="762"/>
    </location>
</feature>
<sequence>MAEENGVSEHDDTILVSTTHLGKRKRTVSPDASTSPAKVKDSPLQMSLQDVLRTLRKHDSTPSLLKYPLPLAAEAHDPKRARLTNSESPTDTIEGRIVAGTYSSFRALMEDLNTVKDAIIKDLSEVTTNGEGHSSSPSKSEIQDRLSNILNLIPILDAEVSRGSDAAVSNDEGDDLTKASLPGYRPRHILSLRSQVNGSTHLLYSGLETGQPVEEDGSNATPETEGVNLPNGFELTDFAALGGDGEKQSQEKRLFGTAFRPSGRLKPLDLPRPSKNTVRGNTLDFIPYLSQIENNAQFKHDYRFTKLPTGSWLSYGDSGITGEQNRKRSRQLSAANDFKAALEANDLQHRNHISIDALYSSVYSSFAPSTDNSASVFSEQDRGRQWFRKYGEQKLSRIFRVRESEAGAEETVVQEEENDDSLEEVVANFEPDKEEAAFSAQNEPEDVDDLLQQVSDLIQTLSSYQRNRSLEPIVSGSVPKPTEPEIDIFEMLRMQLSILVSSLPPFAVAKLNGDQLEALNISTRVLVEPPDYPGTGQVDDYTFQRQKISQQATSAVTRTTTTPQLRPNYGQAAVNTGVYNSQVRTYNSVPATAAFGMRAPYQTPTVARPAYPQTSYQPSTNPYGSRPTIQQFQRPAQNSYGNYGGTPAQAQTPGYVQRPGQPGYQQRPHDNAIASVPRSASPQKPIGNGQLYPSRQHPTQQAQTLYSYQKQGSSTPGTPGGVAPVGTGYGRYDGSAAQPRVGGGTPGPAQAQAQAQIVEVSR</sequence>
<name>W9YI56_9EURO</name>
<dbReference type="OrthoDB" id="5354458at2759"/>
<feature type="compositionally biased region" description="Polar residues" evidence="1">
    <location>
        <begin position="612"/>
        <end position="641"/>
    </location>
</feature>
<dbReference type="InterPro" id="IPR056687">
    <property type="entry name" value="DUF7785"/>
</dbReference>
<evidence type="ECO:0000259" key="3">
    <source>
        <dbReference type="Pfam" id="PF25289"/>
    </source>
</evidence>
<keyword evidence="5" id="KW-1185">Reference proteome</keyword>
<feature type="domain" description="DUF7785" evidence="2">
    <location>
        <begin position="445"/>
        <end position="527"/>
    </location>
</feature>
<dbReference type="Pfam" id="PF25289">
    <property type="entry name" value="DUF7877"/>
    <property type="match status" value="1"/>
</dbReference>
<dbReference type="Proteomes" id="UP000019478">
    <property type="component" value="Unassembled WGS sequence"/>
</dbReference>
<evidence type="ECO:0000259" key="2">
    <source>
        <dbReference type="Pfam" id="PF25009"/>
    </source>
</evidence>
<feature type="domain" description="DUF7877" evidence="3">
    <location>
        <begin position="44"/>
        <end position="149"/>
    </location>
</feature>
<dbReference type="eggNOG" id="ENOG502S55E">
    <property type="taxonomic scope" value="Eukaryota"/>
</dbReference>
<organism evidence="4 5">
    <name type="scientific">Capronia epimyces CBS 606.96</name>
    <dbReference type="NCBI Taxonomy" id="1182542"/>
    <lineage>
        <taxon>Eukaryota</taxon>
        <taxon>Fungi</taxon>
        <taxon>Dikarya</taxon>
        <taxon>Ascomycota</taxon>
        <taxon>Pezizomycotina</taxon>
        <taxon>Eurotiomycetes</taxon>
        <taxon>Chaetothyriomycetidae</taxon>
        <taxon>Chaetothyriales</taxon>
        <taxon>Herpotrichiellaceae</taxon>
        <taxon>Capronia</taxon>
    </lineage>
</organism>
<reference evidence="4 5" key="1">
    <citation type="submission" date="2013-03" db="EMBL/GenBank/DDBJ databases">
        <title>The Genome Sequence of Capronia epimyces CBS 606.96.</title>
        <authorList>
            <consortium name="The Broad Institute Genomics Platform"/>
            <person name="Cuomo C."/>
            <person name="de Hoog S."/>
            <person name="Gorbushina A."/>
            <person name="Walker B."/>
            <person name="Young S.K."/>
            <person name="Zeng Q."/>
            <person name="Gargeya S."/>
            <person name="Fitzgerald M."/>
            <person name="Haas B."/>
            <person name="Abouelleil A."/>
            <person name="Allen A.W."/>
            <person name="Alvarado L."/>
            <person name="Arachchi H.M."/>
            <person name="Berlin A.M."/>
            <person name="Chapman S.B."/>
            <person name="Gainer-Dewar J."/>
            <person name="Goldberg J."/>
            <person name="Griggs A."/>
            <person name="Gujja S."/>
            <person name="Hansen M."/>
            <person name="Howarth C."/>
            <person name="Imamovic A."/>
            <person name="Ireland A."/>
            <person name="Larimer J."/>
            <person name="McCowan C."/>
            <person name="Murphy C."/>
            <person name="Pearson M."/>
            <person name="Poon T.W."/>
            <person name="Priest M."/>
            <person name="Roberts A."/>
            <person name="Saif S."/>
            <person name="Shea T."/>
            <person name="Sisk P."/>
            <person name="Sykes S."/>
            <person name="Wortman J."/>
            <person name="Nusbaum C."/>
            <person name="Birren B."/>
        </authorList>
    </citation>
    <scope>NUCLEOTIDE SEQUENCE [LARGE SCALE GENOMIC DNA]</scope>
    <source>
        <strain evidence="4 5">CBS 606.96</strain>
    </source>
</reference>
<evidence type="ECO:0000313" key="5">
    <source>
        <dbReference type="Proteomes" id="UP000019478"/>
    </source>
</evidence>
<evidence type="ECO:0000256" key="1">
    <source>
        <dbReference type="SAM" id="MobiDB-lite"/>
    </source>
</evidence>
<accession>W9YI56</accession>
<dbReference type="EMBL" id="AMGY01000002">
    <property type="protein sequence ID" value="EXJ88926.1"/>
    <property type="molecule type" value="Genomic_DNA"/>
</dbReference>
<proteinExistence type="predicted"/>
<dbReference type="HOGENOM" id="CLU_008206_0_0_1"/>
<dbReference type="RefSeq" id="XP_007730323.1">
    <property type="nucleotide sequence ID" value="XM_007732133.1"/>
</dbReference>
<dbReference type="GeneID" id="19166123"/>
<dbReference type="STRING" id="1182542.W9YI56"/>
<dbReference type="AlphaFoldDB" id="W9YI56"/>
<feature type="compositionally biased region" description="Low complexity" evidence="1">
    <location>
        <begin position="712"/>
        <end position="726"/>
    </location>
</feature>
<evidence type="ECO:0000313" key="4">
    <source>
        <dbReference type="EMBL" id="EXJ88926.1"/>
    </source>
</evidence>
<protein>
    <submittedName>
        <fullName evidence="4">Uncharacterized protein</fullName>
    </submittedName>
</protein>
<feature type="compositionally biased region" description="Polar residues" evidence="1">
    <location>
        <begin position="691"/>
        <end position="711"/>
    </location>
</feature>
<dbReference type="InterPro" id="IPR057199">
    <property type="entry name" value="DUF7877"/>
</dbReference>
<feature type="compositionally biased region" description="Low complexity" evidence="1">
    <location>
        <begin position="747"/>
        <end position="756"/>
    </location>
</feature>
<feature type="compositionally biased region" description="Low complexity" evidence="1">
    <location>
        <begin position="653"/>
        <end position="666"/>
    </location>
</feature>
<gene>
    <name evidence="4" type="ORF">A1O3_01990</name>
</gene>
<feature type="region of interest" description="Disordered" evidence="1">
    <location>
        <begin position="1"/>
        <end position="45"/>
    </location>
</feature>
<comment type="caution">
    <text evidence="4">The sequence shown here is derived from an EMBL/GenBank/DDBJ whole genome shotgun (WGS) entry which is preliminary data.</text>
</comment>